<dbReference type="EMBL" id="CP032627">
    <property type="protein sequence ID" value="AYF99880.1"/>
    <property type="molecule type" value="Genomic_DNA"/>
</dbReference>
<dbReference type="RefSeq" id="WP_120771269.1">
    <property type="nucleotide sequence ID" value="NZ_CP032627.1"/>
</dbReference>
<evidence type="ECO:0000313" key="3">
    <source>
        <dbReference type="Proteomes" id="UP000269374"/>
    </source>
</evidence>
<name>A0A387BMX9_9LACT</name>
<keyword evidence="1" id="KW-1133">Transmembrane helix</keyword>
<evidence type="ECO:0000313" key="2">
    <source>
        <dbReference type="EMBL" id="AYF99880.1"/>
    </source>
</evidence>
<gene>
    <name evidence="2" type="ORF">D7I46_01535</name>
</gene>
<feature type="transmembrane region" description="Helical" evidence="1">
    <location>
        <begin position="17"/>
        <end position="39"/>
    </location>
</feature>
<evidence type="ECO:0000256" key="1">
    <source>
        <dbReference type="SAM" id="Phobius"/>
    </source>
</evidence>
<dbReference type="AlphaFoldDB" id="A0A387BMX9"/>
<keyword evidence="1" id="KW-0812">Transmembrane</keyword>
<dbReference type="Proteomes" id="UP000269374">
    <property type="component" value="Chromosome"/>
</dbReference>
<proteinExistence type="predicted"/>
<organism evidence="2 3">
    <name type="scientific">Lactococcus allomyrinae</name>
    <dbReference type="NCBI Taxonomy" id="2419773"/>
    <lineage>
        <taxon>Bacteria</taxon>
        <taxon>Bacillati</taxon>
        <taxon>Bacillota</taxon>
        <taxon>Bacilli</taxon>
        <taxon>Lactobacillales</taxon>
        <taxon>Streptococcaceae</taxon>
        <taxon>Lactococcus</taxon>
    </lineage>
</organism>
<accession>A0A387BMX9</accession>
<keyword evidence="3" id="KW-1185">Reference proteome</keyword>
<protein>
    <submittedName>
        <fullName evidence="2">Uncharacterized protein</fullName>
    </submittedName>
</protein>
<sequence length="211" mass="24083">MEDFILINENKKHQKPFLVYSILILFVILGIILFLIMYLGQRKITSGKVQEISTIFPFHPLAKPQKNELKHYVRYTCDFSNVNFMKVKKGESLFLPPSNVPKDNTIIPAGNYLITVRMNISNTIDGKTIGIGEATTRVNVPHPVYAQYLQWRELKYSSNLFGNFFKTSVIAIRDITEPSAVFVQSSARDTKHTLENTVSASIKQIQSGFFF</sequence>
<reference evidence="2 3" key="1">
    <citation type="submission" date="2018-09" db="EMBL/GenBank/DDBJ databases">
        <title>Genome sequencing of strain 1JSPR-7.</title>
        <authorList>
            <person name="Heo J."/>
            <person name="Kim S.-J."/>
            <person name="Kwon S.-W."/>
        </authorList>
    </citation>
    <scope>NUCLEOTIDE SEQUENCE [LARGE SCALE GENOMIC DNA]</scope>
    <source>
        <strain evidence="2 3">1JSPR-7</strain>
    </source>
</reference>
<dbReference type="KEGG" id="lact:D7I46_01535"/>
<keyword evidence="1" id="KW-0472">Membrane</keyword>